<dbReference type="PANTHER" id="PTHR19384">
    <property type="entry name" value="NITRIC OXIDE SYNTHASE-RELATED"/>
    <property type="match status" value="1"/>
</dbReference>
<dbReference type="InterPro" id="IPR017938">
    <property type="entry name" value="Riboflavin_synthase-like_b-brl"/>
</dbReference>
<evidence type="ECO:0000256" key="6">
    <source>
        <dbReference type="ARBA" id="ARBA00022857"/>
    </source>
</evidence>
<dbReference type="Gene3D" id="1.20.990.10">
    <property type="entry name" value="NADPH-cytochrome p450 Reductase, Chain A, domain 3"/>
    <property type="match status" value="1"/>
</dbReference>
<feature type="domain" description="Flavodoxin-like" evidence="9">
    <location>
        <begin position="71"/>
        <end position="217"/>
    </location>
</feature>
<reference evidence="11" key="1">
    <citation type="submission" date="2020-06" db="EMBL/GenBank/DDBJ databases">
        <title>Draft genome of Bugula neritina, a colonial animal packing powerful symbionts and potential medicines.</title>
        <authorList>
            <person name="Rayko M."/>
        </authorList>
    </citation>
    <scope>NUCLEOTIDE SEQUENCE [LARGE SCALE GENOMIC DNA]</scope>
    <source>
        <strain evidence="11">Kwan_BN1</strain>
    </source>
</reference>
<dbReference type="InterPro" id="IPR001433">
    <property type="entry name" value="OxRdtase_FAD/NAD-bd"/>
</dbReference>
<keyword evidence="8" id="KW-0812">Transmembrane</keyword>
<dbReference type="GO" id="GO:0050660">
    <property type="term" value="F:flavin adenine dinucleotide binding"/>
    <property type="evidence" value="ECO:0007669"/>
    <property type="project" value="TreeGrafter"/>
</dbReference>
<evidence type="ECO:0000256" key="5">
    <source>
        <dbReference type="ARBA" id="ARBA00022827"/>
    </source>
</evidence>
<dbReference type="AlphaFoldDB" id="A0A7J7IYB9"/>
<dbReference type="InterPro" id="IPR017927">
    <property type="entry name" value="FAD-bd_FR_type"/>
</dbReference>
<evidence type="ECO:0000256" key="7">
    <source>
        <dbReference type="ARBA" id="ARBA00023002"/>
    </source>
</evidence>
<dbReference type="PANTHER" id="PTHR19384:SF128">
    <property type="entry name" value="NADPH OXIDOREDUCTASE A"/>
    <property type="match status" value="1"/>
</dbReference>
<feature type="domain" description="FAD-binding FR-type" evidence="10">
    <location>
        <begin position="246"/>
        <end position="470"/>
    </location>
</feature>
<feature type="transmembrane region" description="Helical" evidence="8">
    <location>
        <begin position="6"/>
        <end position="25"/>
    </location>
</feature>
<accession>A0A7J7IYB9</accession>
<dbReference type="PROSITE" id="PS50902">
    <property type="entry name" value="FLAVODOXIN_LIKE"/>
    <property type="match status" value="1"/>
</dbReference>
<dbReference type="Proteomes" id="UP000593567">
    <property type="component" value="Unassembled WGS sequence"/>
</dbReference>
<dbReference type="PRINTS" id="PR00371">
    <property type="entry name" value="FPNCR"/>
</dbReference>
<protein>
    <submittedName>
        <fullName evidence="11">Uncharacterized protein</fullName>
    </submittedName>
</protein>
<dbReference type="Gene3D" id="3.40.50.360">
    <property type="match status" value="1"/>
</dbReference>
<dbReference type="InterPro" id="IPR023173">
    <property type="entry name" value="NADPH_Cyt_P450_Rdtase_alpha"/>
</dbReference>
<evidence type="ECO:0000256" key="3">
    <source>
        <dbReference type="ARBA" id="ARBA00022630"/>
    </source>
</evidence>
<keyword evidence="8" id="KW-0472">Membrane</keyword>
<dbReference type="SUPFAM" id="SSF52343">
    <property type="entry name" value="Ferredoxin reductase-like, C-terminal NADP-linked domain"/>
    <property type="match status" value="1"/>
</dbReference>
<proteinExistence type="predicted"/>
<organism evidence="11 12">
    <name type="scientific">Bugula neritina</name>
    <name type="common">Brown bryozoan</name>
    <name type="synonym">Sertularia neritina</name>
    <dbReference type="NCBI Taxonomy" id="10212"/>
    <lineage>
        <taxon>Eukaryota</taxon>
        <taxon>Metazoa</taxon>
        <taxon>Spiralia</taxon>
        <taxon>Lophotrochozoa</taxon>
        <taxon>Bryozoa</taxon>
        <taxon>Gymnolaemata</taxon>
        <taxon>Cheilostomatida</taxon>
        <taxon>Flustrina</taxon>
        <taxon>Buguloidea</taxon>
        <taxon>Bugulidae</taxon>
        <taxon>Bugula</taxon>
    </lineage>
</organism>
<dbReference type="InterPro" id="IPR029039">
    <property type="entry name" value="Flavoprotein-like_sf"/>
</dbReference>
<name>A0A7J7IYB9_BUGNE</name>
<dbReference type="EMBL" id="VXIV02003269">
    <property type="protein sequence ID" value="KAF6018909.1"/>
    <property type="molecule type" value="Genomic_DNA"/>
</dbReference>
<comment type="cofactor">
    <cofactor evidence="2">
        <name>FAD</name>
        <dbReference type="ChEBI" id="CHEBI:57692"/>
    </cofactor>
</comment>
<keyword evidence="3" id="KW-0285">Flavoprotein</keyword>
<dbReference type="Gene3D" id="2.40.30.10">
    <property type="entry name" value="Translation factors"/>
    <property type="match status" value="1"/>
</dbReference>
<dbReference type="GO" id="GO:0016491">
    <property type="term" value="F:oxidoreductase activity"/>
    <property type="evidence" value="ECO:0007669"/>
    <property type="project" value="UniProtKB-KW"/>
</dbReference>
<keyword evidence="5" id="KW-0274">FAD</keyword>
<keyword evidence="4" id="KW-0288">FMN</keyword>
<keyword evidence="7" id="KW-0560">Oxidoreductase</keyword>
<comment type="caution">
    <text evidence="11">The sequence shown here is derived from an EMBL/GenBank/DDBJ whole genome shotgun (WGS) entry which is preliminary data.</text>
</comment>
<evidence type="ECO:0000256" key="2">
    <source>
        <dbReference type="ARBA" id="ARBA00001974"/>
    </source>
</evidence>
<keyword evidence="8" id="KW-1133">Transmembrane helix</keyword>
<dbReference type="OrthoDB" id="1856718at2759"/>
<dbReference type="InterPro" id="IPR039261">
    <property type="entry name" value="FNR_nucleotide-bd"/>
</dbReference>
<dbReference type="SUPFAM" id="SSF52218">
    <property type="entry name" value="Flavoproteins"/>
    <property type="match status" value="1"/>
</dbReference>
<dbReference type="SUPFAM" id="SSF63380">
    <property type="entry name" value="Riboflavin synthase domain-like"/>
    <property type="match status" value="1"/>
</dbReference>
<keyword evidence="12" id="KW-1185">Reference proteome</keyword>
<dbReference type="Pfam" id="PF00258">
    <property type="entry name" value="Flavodoxin_1"/>
    <property type="match status" value="1"/>
</dbReference>
<comment type="cofactor">
    <cofactor evidence="1">
        <name>FMN</name>
        <dbReference type="ChEBI" id="CHEBI:58210"/>
    </cofactor>
</comment>
<evidence type="ECO:0000256" key="4">
    <source>
        <dbReference type="ARBA" id="ARBA00022643"/>
    </source>
</evidence>
<dbReference type="PROSITE" id="PS51384">
    <property type="entry name" value="FAD_FR"/>
    <property type="match status" value="1"/>
</dbReference>
<gene>
    <name evidence="11" type="ORF">EB796_022794</name>
</gene>
<evidence type="ECO:0000313" key="12">
    <source>
        <dbReference type="Proteomes" id="UP000593567"/>
    </source>
</evidence>
<keyword evidence="6" id="KW-0521">NADP</keyword>
<dbReference type="GO" id="GO:0010181">
    <property type="term" value="F:FMN binding"/>
    <property type="evidence" value="ECO:0007669"/>
    <property type="project" value="InterPro"/>
</dbReference>
<evidence type="ECO:0000256" key="8">
    <source>
        <dbReference type="SAM" id="Phobius"/>
    </source>
</evidence>
<sequence>MENIAVIFFTFILISIISFVVKTLTTSSGSKLKGNSLDDFILKKDVTNVPLDSSTRHKYYEKFSKKRGIQIRIVFGTEYGASEDVAKTLYKKSKLIAHDYNSEDSQFHPRLVNCKNYQLLDWKNEHLMLFIISTSGDGVPPTDAREFVEFLDSTKLDLNHLHYSVLALGDSNYPQYCKTGIHVHDRLQTLGAMEFVRKHNVDMENAETIEKWMCSVLETLPTLNIDPQEDYLNLVEDQDSRSYNRNKPFQATIKKKYMLTTPSSVGDKETMHIEIDLSGSCLSWISGDALGIYPENNPPEVVEVLNAVKLDGTEIVYVEHPAFQVEEVTLQTALTKYYNLKDPSSALIKYLMTKDPANKLKLRSVHLISYLVKNKELLGEVRDVLSSCKNVSWSGQRLVDLLKPLQPRYYSISSSPLINPNIACITVASVKYQLLGKDRTGVCSVHLNDRCSVGTSLGVFISQNPDFRLPANGNTDILLIGPGTGIAPFMAFIAERVQEGAQGRTILYFGCQSKLKDFLYKDQLGQWEKDNHIALHCAFSRDNPNRKIYVQDLLAKQHSDVYQLMQKGGHVYVCGDATYMAHDVHNTLIDICVKEGLTKSGAMEFLSMLSSHGRYQKDVWV</sequence>
<evidence type="ECO:0000259" key="9">
    <source>
        <dbReference type="PROSITE" id="PS50902"/>
    </source>
</evidence>
<evidence type="ECO:0000259" key="10">
    <source>
        <dbReference type="PROSITE" id="PS51384"/>
    </source>
</evidence>
<dbReference type="InterPro" id="IPR008254">
    <property type="entry name" value="Flavodoxin/NO_synth"/>
</dbReference>
<dbReference type="Gene3D" id="3.40.50.80">
    <property type="entry name" value="Nucleotide-binding domain of ferredoxin-NADP reductase (FNR) module"/>
    <property type="match status" value="1"/>
</dbReference>
<evidence type="ECO:0000313" key="11">
    <source>
        <dbReference type="EMBL" id="KAF6018909.1"/>
    </source>
</evidence>
<dbReference type="InterPro" id="IPR001709">
    <property type="entry name" value="Flavoprot_Pyr_Nucl_cyt_Rdtase"/>
</dbReference>
<dbReference type="Pfam" id="PF00175">
    <property type="entry name" value="NAD_binding_1"/>
    <property type="match status" value="1"/>
</dbReference>
<dbReference type="GO" id="GO:0005829">
    <property type="term" value="C:cytosol"/>
    <property type="evidence" value="ECO:0007669"/>
    <property type="project" value="TreeGrafter"/>
</dbReference>
<dbReference type="InterPro" id="IPR003097">
    <property type="entry name" value="CysJ-like_FAD-binding"/>
</dbReference>
<dbReference type="FunFam" id="3.40.50.80:FF:000001">
    <property type="entry name" value="NADPH--cytochrome P450 reductase 1"/>
    <property type="match status" value="1"/>
</dbReference>
<dbReference type="Pfam" id="PF00667">
    <property type="entry name" value="FAD_binding_1"/>
    <property type="match status" value="1"/>
</dbReference>
<evidence type="ECO:0000256" key="1">
    <source>
        <dbReference type="ARBA" id="ARBA00001917"/>
    </source>
</evidence>